<dbReference type="Proteomes" id="UP000242814">
    <property type="component" value="Unassembled WGS sequence"/>
</dbReference>
<organism evidence="2 3">
    <name type="scientific">Paracoccidioides brasiliensis</name>
    <dbReference type="NCBI Taxonomy" id="121759"/>
    <lineage>
        <taxon>Eukaryota</taxon>
        <taxon>Fungi</taxon>
        <taxon>Dikarya</taxon>
        <taxon>Ascomycota</taxon>
        <taxon>Pezizomycotina</taxon>
        <taxon>Eurotiomycetes</taxon>
        <taxon>Eurotiomycetidae</taxon>
        <taxon>Onygenales</taxon>
        <taxon>Ajellomycetaceae</taxon>
        <taxon>Paracoccidioides</taxon>
    </lineage>
</organism>
<dbReference type="AlphaFoldDB" id="A0A1D2JHD5"/>
<dbReference type="EMBL" id="LZYO01000095">
    <property type="protein sequence ID" value="ODH35411.1"/>
    <property type="molecule type" value="Genomic_DNA"/>
</dbReference>
<protein>
    <submittedName>
        <fullName evidence="2">Uncharacterized protein</fullName>
    </submittedName>
</protein>
<accession>A0A1D2JHD5</accession>
<gene>
    <name evidence="2" type="ORF">ACO22_02935</name>
</gene>
<comment type="caution">
    <text evidence="2">The sequence shown here is derived from an EMBL/GenBank/DDBJ whole genome shotgun (WGS) entry which is preliminary data.</text>
</comment>
<feature type="compositionally biased region" description="Polar residues" evidence="1">
    <location>
        <begin position="158"/>
        <end position="169"/>
    </location>
</feature>
<dbReference type="VEuPathDB" id="FungiDB:PABG_11655"/>
<dbReference type="VEuPathDB" id="FungiDB:PADG_11274"/>
<evidence type="ECO:0000313" key="2">
    <source>
        <dbReference type="EMBL" id="ODH35411.1"/>
    </source>
</evidence>
<reference evidence="2 3" key="1">
    <citation type="submission" date="2016-06" db="EMBL/GenBank/DDBJ databases">
        <authorList>
            <person name="Kjaerup R.B."/>
            <person name="Dalgaard T.S."/>
            <person name="Juul-Madsen H.R."/>
        </authorList>
    </citation>
    <scope>NUCLEOTIDE SEQUENCE [LARGE SCALE GENOMIC DNA]</scope>
    <source>
        <strain evidence="2 3">Pb300</strain>
    </source>
</reference>
<sequence>MIAGSSGSGPYRAPGDVKPSWKWSTAMAMGSAQDQTKFRQVLSQVNHYMKQHGSWYDFVLTDNELVTIRRLDGNGRLELLMPIFWENRGTAAQPCLTVMLALWYLGMLAAQNLGQDHPRVDNDKVVQCAVLILIHVRGLHTQIQTTQSGNGHGKGSSYEATRQGKNSGNKYQTCTDFHHLMVRADADTVTGSSSRPLETKREIQK</sequence>
<evidence type="ECO:0000313" key="3">
    <source>
        <dbReference type="Proteomes" id="UP000242814"/>
    </source>
</evidence>
<name>A0A1D2JHD5_PARBR</name>
<proteinExistence type="predicted"/>
<evidence type="ECO:0000256" key="1">
    <source>
        <dbReference type="SAM" id="MobiDB-lite"/>
    </source>
</evidence>
<feature type="region of interest" description="Disordered" evidence="1">
    <location>
        <begin position="144"/>
        <end position="169"/>
    </location>
</feature>